<comment type="caution">
    <text evidence="1">The sequence shown here is derived from an EMBL/GenBank/DDBJ whole genome shotgun (WGS) entry which is preliminary data.</text>
</comment>
<proteinExistence type="predicted"/>
<name>A0ABQ9HPL1_9NEOP</name>
<sequence length="313" mass="34901">MVLADTLGATVALICWAVAVQSAMAACLMLRFRQESGAVVIWNQIDEHVHHRAGMQVLGKWEILLKTHRPVASSGTILTCENPRVTRLGIEPGSPWWEASTQESVAMSAKQETVDNIQSETYETSNSYNRPCQFIDRRPGVGMQGQEKREIPKITCRPRWRPARFPHAKIWEQPRQESNQFVLAGVVGNVFLASGGQTVQTSPLPMSISTHQGKIEDDSIDGRPRIRDHAASFWKCRTTSPGSLHGTPLKSPRPIHFGFSQVGNVTDDASDRQVFSGISRFPHPFIPALLHPHLTLKDLNVKSRPNLFTHSLH</sequence>
<organism evidence="1 2">
    <name type="scientific">Dryococelus australis</name>
    <dbReference type="NCBI Taxonomy" id="614101"/>
    <lineage>
        <taxon>Eukaryota</taxon>
        <taxon>Metazoa</taxon>
        <taxon>Ecdysozoa</taxon>
        <taxon>Arthropoda</taxon>
        <taxon>Hexapoda</taxon>
        <taxon>Insecta</taxon>
        <taxon>Pterygota</taxon>
        <taxon>Neoptera</taxon>
        <taxon>Polyneoptera</taxon>
        <taxon>Phasmatodea</taxon>
        <taxon>Verophasmatodea</taxon>
        <taxon>Anareolatae</taxon>
        <taxon>Phasmatidae</taxon>
        <taxon>Eurycanthinae</taxon>
        <taxon>Dryococelus</taxon>
    </lineage>
</organism>
<gene>
    <name evidence="1" type="ORF">PR048_012450</name>
</gene>
<evidence type="ECO:0000313" key="2">
    <source>
        <dbReference type="Proteomes" id="UP001159363"/>
    </source>
</evidence>
<reference evidence="1 2" key="1">
    <citation type="submission" date="2023-02" db="EMBL/GenBank/DDBJ databases">
        <title>LHISI_Scaffold_Assembly.</title>
        <authorList>
            <person name="Stuart O.P."/>
            <person name="Cleave R."/>
            <person name="Magrath M.J.L."/>
            <person name="Mikheyev A.S."/>
        </authorList>
    </citation>
    <scope>NUCLEOTIDE SEQUENCE [LARGE SCALE GENOMIC DNA]</scope>
    <source>
        <strain evidence="1">Daus_M_001</strain>
        <tissue evidence="1">Leg muscle</tissue>
    </source>
</reference>
<keyword evidence="2" id="KW-1185">Reference proteome</keyword>
<protein>
    <submittedName>
        <fullName evidence="1">Uncharacterized protein</fullName>
    </submittedName>
</protein>
<evidence type="ECO:0000313" key="1">
    <source>
        <dbReference type="EMBL" id="KAJ8886241.1"/>
    </source>
</evidence>
<accession>A0ABQ9HPL1</accession>
<dbReference type="Proteomes" id="UP001159363">
    <property type="component" value="Chromosome X"/>
</dbReference>
<dbReference type="EMBL" id="JARBHB010000004">
    <property type="protein sequence ID" value="KAJ8886241.1"/>
    <property type="molecule type" value="Genomic_DNA"/>
</dbReference>